<proteinExistence type="predicted"/>
<evidence type="ECO:0000313" key="2">
    <source>
        <dbReference type="Proteomes" id="UP001295684"/>
    </source>
</evidence>
<evidence type="ECO:0000313" key="1">
    <source>
        <dbReference type="EMBL" id="CAI2366167.1"/>
    </source>
</evidence>
<dbReference type="Proteomes" id="UP001295684">
    <property type="component" value="Unassembled WGS sequence"/>
</dbReference>
<accession>A0AAD1UC75</accession>
<comment type="caution">
    <text evidence="1">The sequence shown here is derived from an EMBL/GenBank/DDBJ whole genome shotgun (WGS) entry which is preliminary data.</text>
</comment>
<gene>
    <name evidence="1" type="ORF">ECRASSUSDP1_LOCUS7438</name>
</gene>
<organism evidence="1 2">
    <name type="scientific">Euplotes crassus</name>
    <dbReference type="NCBI Taxonomy" id="5936"/>
    <lineage>
        <taxon>Eukaryota</taxon>
        <taxon>Sar</taxon>
        <taxon>Alveolata</taxon>
        <taxon>Ciliophora</taxon>
        <taxon>Intramacronucleata</taxon>
        <taxon>Spirotrichea</taxon>
        <taxon>Hypotrichia</taxon>
        <taxon>Euplotida</taxon>
        <taxon>Euplotidae</taxon>
        <taxon>Moneuplotes</taxon>
    </lineage>
</organism>
<name>A0AAD1UC75_EUPCR</name>
<dbReference type="AlphaFoldDB" id="A0AAD1UC75"/>
<protein>
    <submittedName>
        <fullName evidence="1">Uncharacterized protein</fullName>
    </submittedName>
</protein>
<dbReference type="EMBL" id="CAMPGE010007246">
    <property type="protein sequence ID" value="CAI2366167.1"/>
    <property type="molecule type" value="Genomic_DNA"/>
</dbReference>
<reference evidence="1" key="1">
    <citation type="submission" date="2023-07" db="EMBL/GenBank/DDBJ databases">
        <authorList>
            <consortium name="AG Swart"/>
            <person name="Singh M."/>
            <person name="Singh A."/>
            <person name="Seah K."/>
            <person name="Emmerich C."/>
        </authorList>
    </citation>
    <scope>NUCLEOTIDE SEQUENCE</scope>
    <source>
        <strain evidence="1">DP1</strain>
    </source>
</reference>
<keyword evidence="2" id="KW-1185">Reference proteome</keyword>
<sequence>MIHEISLGLSSASFSVFTSTLVTKLKSTPTSDVVASFFLLDPELALAALLELCQLGQGVKGQIARTGLFILGEVFTSPFNMPLSFTFEANIFGASWAMLVWRESFYSIPFKHISAVRTWAEMIESCVLFNE</sequence>